<evidence type="ECO:0000313" key="3">
    <source>
        <dbReference type="Proteomes" id="UP001305521"/>
    </source>
</evidence>
<organism evidence="2 3">
    <name type="scientific">Sediminicoccus rosea</name>
    <dbReference type="NCBI Taxonomy" id="1225128"/>
    <lineage>
        <taxon>Bacteria</taxon>
        <taxon>Pseudomonadati</taxon>
        <taxon>Pseudomonadota</taxon>
        <taxon>Alphaproteobacteria</taxon>
        <taxon>Acetobacterales</taxon>
        <taxon>Roseomonadaceae</taxon>
        <taxon>Sediminicoccus</taxon>
    </lineage>
</organism>
<evidence type="ECO:0000256" key="1">
    <source>
        <dbReference type="SAM" id="SignalP"/>
    </source>
</evidence>
<dbReference type="RefSeq" id="WP_318650223.1">
    <property type="nucleotide sequence ID" value="NZ_CP137852.1"/>
</dbReference>
<name>A0ABZ0PKH6_9PROT</name>
<dbReference type="Gene3D" id="3.30.160.150">
    <property type="entry name" value="Lipoprotein like domain"/>
    <property type="match status" value="1"/>
</dbReference>
<feature type="chain" id="PRO_5045938037" evidence="1">
    <location>
        <begin position="21"/>
        <end position="188"/>
    </location>
</feature>
<dbReference type="InterPro" id="IPR007485">
    <property type="entry name" value="LPS_assembly_LptE"/>
</dbReference>
<feature type="signal peptide" evidence="1">
    <location>
        <begin position="1"/>
        <end position="20"/>
    </location>
</feature>
<keyword evidence="1" id="KW-0732">Signal</keyword>
<dbReference type="PROSITE" id="PS51257">
    <property type="entry name" value="PROKAR_LIPOPROTEIN"/>
    <property type="match status" value="1"/>
</dbReference>
<accession>A0ABZ0PKH6</accession>
<dbReference type="Pfam" id="PF04390">
    <property type="entry name" value="LptE"/>
    <property type="match status" value="1"/>
</dbReference>
<dbReference type="Proteomes" id="UP001305521">
    <property type="component" value="Chromosome"/>
</dbReference>
<reference evidence="2 3" key="1">
    <citation type="submission" date="2023-11" db="EMBL/GenBank/DDBJ databases">
        <title>Arctic aerobic anoxygenic photoheterotroph Sediminicoccus rosea KRV36 adapts its photosynthesis to long days of polar summer.</title>
        <authorList>
            <person name="Tomasch J."/>
            <person name="Kopejtka K."/>
            <person name="Bily T."/>
            <person name="Gardiner A.T."/>
            <person name="Gardian Z."/>
            <person name="Shivaramu S."/>
            <person name="Koblizek M."/>
            <person name="Engelhardt F."/>
            <person name="Kaftan D."/>
        </authorList>
    </citation>
    <scope>NUCLEOTIDE SEQUENCE [LARGE SCALE GENOMIC DNA]</scope>
    <source>
        <strain evidence="2 3">R-30</strain>
    </source>
</reference>
<sequence length="188" mass="20123">MSSRRALLAAPLLAPLMALGACGFRPLYGPNGEGGTGAAVAANEPNLAEALASVRVGLIPERNGQLMRRALQRQLEGSRPGVQSRYDLEVTLVYATEVLGYQTDGLATRVRVVASANWVLATQSVPREVVDRGSARTVDAYNLPNLQFFASDASREDMERRLVAELSQRVTVGVAVALRRRMASAATS</sequence>
<keyword evidence="2" id="KW-0449">Lipoprotein</keyword>
<proteinExistence type="predicted"/>
<keyword evidence="3" id="KW-1185">Reference proteome</keyword>
<gene>
    <name evidence="2" type="primary">lptE</name>
    <name evidence="2" type="ORF">R9Z33_05115</name>
</gene>
<dbReference type="EMBL" id="CP137852">
    <property type="protein sequence ID" value="WPB86250.1"/>
    <property type="molecule type" value="Genomic_DNA"/>
</dbReference>
<evidence type="ECO:0000313" key="2">
    <source>
        <dbReference type="EMBL" id="WPB86250.1"/>
    </source>
</evidence>
<protein>
    <submittedName>
        <fullName evidence="2">LPS assembly lipoprotein LptE</fullName>
    </submittedName>
</protein>